<dbReference type="GO" id="GO:0003677">
    <property type="term" value="F:DNA binding"/>
    <property type="evidence" value="ECO:0007669"/>
    <property type="project" value="UniProtKB-KW"/>
</dbReference>
<evidence type="ECO:0000313" key="6">
    <source>
        <dbReference type="EMBL" id="CSC30150.1"/>
    </source>
</evidence>
<evidence type="ECO:0000313" key="7">
    <source>
        <dbReference type="Proteomes" id="UP000046067"/>
    </source>
</evidence>
<dbReference type="InterPro" id="IPR052021">
    <property type="entry name" value="Type-I_RS_S_subunit"/>
</dbReference>
<dbReference type="Pfam" id="PF01420">
    <property type="entry name" value="Methylase_S"/>
    <property type="match status" value="2"/>
</dbReference>
<feature type="coiled-coil region" evidence="4">
    <location>
        <begin position="350"/>
        <end position="377"/>
    </location>
</feature>
<protein>
    <submittedName>
        <fullName evidence="6">Type I restriction-modification system, specificity subunit S</fullName>
    </submittedName>
</protein>
<sequence>MTVASLTNIPASEIYVTETISKLTELGSLQSRTLEKGTLIISNSGATLGVAKILGIKCCANDGVAAIINQKMGVREFLVYYFNTQTKKLHDQVATGNGQPNLNTDLIKNIAVPFPNEKEQTAIANALSDVDALVSELEELIAKKQAIKTATMQQLLTGRTRLPQFALREDGKPKGTKPSELGEIPEDWERISIGRDTVLKARIGWQALTTKEYQTTGDIYLVTGTDFDSGAVKWERCFYVSEWRYKQDQNIQLRNDDVLITKDGTIGKVGYVTALSRPATLNSGVFVVRPKNNNLMQRFLFYVLTSRVFDDFINRITAGSTITHLYQKDFVNFEFSAPCIEEQTAIATILSDMDEEIQALEQRLGKTRQIKQGMMQELLTGKTRLLQPLNKESQHG</sequence>
<dbReference type="SUPFAM" id="SSF116734">
    <property type="entry name" value="DNA methylase specificity domain"/>
    <property type="match status" value="2"/>
</dbReference>
<evidence type="ECO:0000256" key="4">
    <source>
        <dbReference type="SAM" id="Coils"/>
    </source>
</evidence>
<feature type="domain" description="Type I restriction modification DNA specificity" evidence="5">
    <location>
        <begin position="204"/>
        <end position="362"/>
    </location>
</feature>
<evidence type="ECO:0000256" key="2">
    <source>
        <dbReference type="ARBA" id="ARBA00022747"/>
    </source>
</evidence>
<dbReference type="PANTHER" id="PTHR30408:SF12">
    <property type="entry name" value="TYPE I RESTRICTION ENZYME MJAVIII SPECIFICITY SUBUNIT"/>
    <property type="match status" value="1"/>
</dbReference>
<keyword evidence="2" id="KW-0680">Restriction system</keyword>
<dbReference type="Gene3D" id="3.90.220.20">
    <property type="entry name" value="DNA methylase specificity domains"/>
    <property type="match status" value="2"/>
</dbReference>
<name>A0A655Y2Z3_VIBCL</name>
<dbReference type="InterPro" id="IPR000055">
    <property type="entry name" value="Restrct_endonuc_typeI_TRD"/>
</dbReference>
<dbReference type="Proteomes" id="UP000046067">
    <property type="component" value="Unassembled WGS sequence"/>
</dbReference>
<dbReference type="PANTHER" id="PTHR30408">
    <property type="entry name" value="TYPE-1 RESTRICTION ENZYME ECOKI SPECIFICITY PROTEIN"/>
    <property type="match status" value="1"/>
</dbReference>
<organism evidence="6 7">
    <name type="scientific">Vibrio cholerae</name>
    <dbReference type="NCBI Taxonomy" id="666"/>
    <lineage>
        <taxon>Bacteria</taxon>
        <taxon>Pseudomonadati</taxon>
        <taxon>Pseudomonadota</taxon>
        <taxon>Gammaproteobacteria</taxon>
        <taxon>Vibrionales</taxon>
        <taxon>Vibrionaceae</taxon>
        <taxon>Vibrio</taxon>
    </lineage>
</organism>
<dbReference type="EMBL" id="CWQJ01000013">
    <property type="protein sequence ID" value="CSC30150.1"/>
    <property type="molecule type" value="Genomic_DNA"/>
</dbReference>
<evidence type="ECO:0000256" key="3">
    <source>
        <dbReference type="ARBA" id="ARBA00023125"/>
    </source>
</evidence>
<evidence type="ECO:0000259" key="5">
    <source>
        <dbReference type="Pfam" id="PF01420"/>
    </source>
</evidence>
<feature type="coiled-coil region" evidence="4">
    <location>
        <begin position="123"/>
        <end position="150"/>
    </location>
</feature>
<dbReference type="Gene3D" id="1.10.287.1120">
    <property type="entry name" value="Bipartite methylase S protein"/>
    <property type="match status" value="1"/>
</dbReference>
<dbReference type="AlphaFoldDB" id="A0A655Y2Z3"/>
<reference evidence="6 7" key="1">
    <citation type="submission" date="2015-07" db="EMBL/GenBank/DDBJ databases">
        <authorList>
            <consortium name="Pathogen Informatics"/>
        </authorList>
    </citation>
    <scope>NUCLEOTIDE SEQUENCE [LARGE SCALE GENOMIC DNA]</scope>
    <source>
        <strain evidence="6 7">A325</strain>
    </source>
</reference>
<accession>A0A655Y2Z3</accession>
<gene>
    <name evidence="6" type="ORF">ERS013201_02292</name>
</gene>
<evidence type="ECO:0000256" key="1">
    <source>
        <dbReference type="ARBA" id="ARBA00010923"/>
    </source>
</evidence>
<comment type="similarity">
    <text evidence="1">Belongs to the type-I restriction system S methylase family.</text>
</comment>
<keyword evidence="4" id="KW-0175">Coiled coil</keyword>
<dbReference type="InterPro" id="IPR044946">
    <property type="entry name" value="Restrct_endonuc_typeI_TRD_sf"/>
</dbReference>
<dbReference type="GO" id="GO:0009307">
    <property type="term" value="P:DNA restriction-modification system"/>
    <property type="evidence" value="ECO:0007669"/>
    <property type="project" value="UniProtKB-KW"/>
</dbReference>
<keyword evidence="3" id="KW-0238">DNA-binding</keyword>
<proteinExistence type="inferred from homology"/>
<feature type="domain" description="Type I restriction modification DNA specificity" evidence="5">
    <location>
        <begin position="22"/>
        <end position="147"/>
    </location>
</feature>